<dbReference type="AlphaFoldDB" id="A0A0E9R7W3"/>
<reference evidence="2" key="1">
    <citation type="submission" date="2014-11" db="EMBL/GenBank/DDBJ databases">
        <authorList>
            <person name="Amaro Gonzalez C."/>
        </authorList>
    </citation>
    <scope>NUCLEOTIDE SEQUENCE</scope>
</reference>
<proteinExistence type="predicted"/>
<evidence type="ECO:0000256" key="1">
    <source>
        <dbReference type="SAM" id="SignalP"/>
    </source>
</evidence>
<reference evidence="2" key="2">
    <citation type="journal article" date="2015" name="Fish Shellfish Immunol.">
        <title>Early steps in the European eel (Anguilla anguilla)-Vibrio vulnificus interaction in the gills: Role of the RtxA13 toxin.</title>
        <authorList>
            <person name="Callol A."/>
            <person name="Pajuelo D."/>
            <person name="Ebbesson L."/>
            <person name="Teles M."/>
            <person name="MacKenzie S."/>
            <person name="Amaro C."/>
        </authorList>
    </citation>
    <scope>NUCLEOTIDE SEQUENCE</scope>
</reference>
<feature type="signal peptide" evidence="1">
    <location>
        <begin position="1"/>
        <end position="17"/>
    </location>
</feature>
<feature type="chain" id="PRO_5005179482" evidence="1">
    <location>
        <begin position="18"/>
        <end position="36"/>
    </location>
</feature>
<protein>
    <submittedName>
        <fullName evidence="2">Uncharacterized protein</fullName>
    </submittedName>
</protein>
<organism evidence="2">
    <name type="scientific">Anguilla anguilla</name>
    <name type="common">European freshwater eel</name>
    <name type="synonym">Muraena anguilla</name>
    <dbReference type="NCBI Taxonomy" id="7936"/>
    <lineage>
        <taxon>Eukaryota</taxon>
        <taxon>Metazoa</taxon>
        <taxon>Chordata</taxon>
        <taxon>Craniata</taxon>
        <taxon>Vertebrata</taxon>
        <taxon>Euteleostomi</taxon>
        <taxon>Actinopterygii</taxon>
        <taxon>Neopterygii</taxon>
        <taxon>Teleostei</taxon>
        <taxon>Anguilliformes</taxon>
        <taxon>Anguillidae</taxon>
        <taxon>Anguilla</taxon>
    </lineage>
</organism>
<name>A0A0E9R7W3_ANGAN</name>
<evidence type="ECO:0000313" key="2">
    <source>
        <dbReference type="EMBL" id="JAH24423.1"/>
    </source>
</evidence>
<accession>A0A0E9R7W3</accession>
<keyword evidence="1" id="KW-0732">Signal</keyword>
<sequence>MKSLVILFVMHAQIAFLSFFLKYDGHCKTSIALNVY</sequence>
<dbReference type="EMBL" id="GBXM01084154">
    <property type="protein sequence ID" value="JAH24423.1"/>
    <property type="molecule type" value="Transcribed_RNA"/>
</dbReference>